<evidence type="ECO:0000256" key="1">
    <source>
        <dbReference type="SAM" id="MobiDB-lite"/>
    </source>
</evidence>
<dbReference type="SUPFAM" id="SSF54928">
    <property type="entry name" value="RNA-binding domain, RBD"/>
    <property type="match status" value="1"/>
</dbReference>
<dbReference type="EMBL" id="JBJQOH010000001">
    <property type="protein sequence ID" value="KAL3700273.1"/>
    <property type="molecule type" value="Genomic_DNA"/>
</dbReference>
<reference evidence="2 3" key="1">
    <citation type="submission" date="2024-09" db="EMBL/GenBank/DDBJ databases">
        <title>Chromosome-scale assembly of Riccia sorocarpa.</title>
        <authorList>
            <person name="Paukszto L."/>
        </authorList>
    </citation>
    <scope>NUCLEOTIDE SEQUENCE [LARGE SCALE GENOMIC DNA]</scope>
    <source>
        <strain evidence="2">LP-2024</strain>
        <tissue evidence="2">Aerial parts of the thallus</tissue>
    </source>
</reference>
<dbReference type="PANTHER" id="PTHR48167:SF2">
    <property type="entry name" value="EXPRESSED PROTEIN"/>
    <property type="match status" value="1"/>
</dbReference>
<evidence type="ECO:0000313" key="3">
    <source>
        <dbReference type="Proteomes" id="UP001633002"/>
    </source>
</evidence>
<accession>A0ABD3I9A1</accession>
<dbReference type="Gene3D" id="3.30.70.330">
    <property type="match status" value="1"/>
</dbReference>
<name>A0ABD3I9A1_9MARC</name>
<evidence type="ECO:0000313" key="2">
    <source>
        <dbReference type="EMBL" id="KAL3700273.1"/>
    </source>
</evidence>
<dbReference type="InterPro" id="IPR035979">
    <property type="entry name" value="RBD_domain_sf"/>
</dbReference>
<keyword evidence="3" id="KW-1185">Reference proteome</keyword>
<dbReference type="AlphaFoldDB" id="A0ABD3I9A1"/>
<dbReference type="Proteomes" id="UP001633002">
    <property type="component" value="Unassembled WGS sequence"/>
</dbReference>
<protein>
    <recommendedName>
        <fullName evidence="4">RRM domain-containing protein</fullName>
    </recommendedName>
</protein>
<feature type="region of interest" description="Disordered" evidence="1">
    <location>
        <begin position="56"/>
        <end position="81"/>
    </location>
</feature>
<evidence type="ECO:0008006" key="4">
    <source>
        <dbReference type="Google" id="ProtNLM"/>
    </source>
</evidence>
<sequence>MSAAQALRRVAAPVRNCAARYLGGNVASCQFDANVAAASVDLRGFRARRLSTETDSGLESQAKLSADQGAPIRTPPQQAASVPRLILQRTGDPESTGAGEPAALHVSPSDGSQKVAAKITNAPKYILKSDVLWFFRGCNLKPEDVVFMYDAKYRSKYIQISFSSVESCRLAQRTLAMKGRFGGRYLKLSQEEPKMDEANTLINHFRGRSLLMNNVPPTVGAEDVERFFSGYSLDNQPIKYLPQIPPPPVTRKTSATQAKQETENRVLIRFKTHLEALRALREKQGGFCSVKAMELRYVE</sequence>
<gene>
    <name evidence="2" type="ORF">R1sor_018295</name>
</gene>
<dbReference type="PANTHER" id="PTHR48167">
    <property type="entry name" value="EXPRESSED PROTEIN"/>
    <property type="match status" value="1"/>
</dbReference>
<proteinExistence type="predicted"/>
<dbReference type="InterPro" id="IPR012677">
    <property type="entry name" value="Nucleotide-bd_a/b_plait_sf"/>
</dbReference>
<organism evidence="2 3">
    <name type="scientific">Riccia sorocarpa</name>
    <dbReference type="NCBI Taxonomy" id="122646"/>
    <lineage>
        <taxon>Eukaryota</taxon>
        <taxon>Viridiplantae</taxon>
        <taxon>Streptophyta</taxon>
        <taxon>Embryophyta</taxon>
        <taxon>Marchantiophyta</taxon>
        <taxon>Marchantiopsida</taxon>
        <taxon>Marchantiidae</taxon>
        <taxon>Marchantiales</taxon>
        <taxon>Ricciaceae</taxon>
        <taxon>Riccia</taxon>
    </lineage>
</organism>
<comment type="caution">
    <text evidence="2">The sequence shown here is derived from an EMBL/GenBank/DDBJ whole genome shotgun (WGS) entry which is preliminary data.</text>
</comment>